<evidence type="ECO:0000313" key="3">
    <source>
        <dbReference type="Proteomes" id="UP000197003"/>
    </source>
</evidence>
<evidence type="ECO:0008006" key="4">
    <source>
        <dbReference type="Google" id="ProtNLM"/>
    </source>
</evidence>
<dbReference type="EMBL" id="CP020946">
    <property type="protein sequence ID" value="ASD64710.1"/>
    <property type="molecule type" value="Genomic_DNA"/>
</dbReference>
<proteinExistence type="predicted"/>
<name>A0A1Z3NB64_BDEBC</name>
<dbReference type="RefSeq" id="WP_088566159.1">
    <property type="nucleotide sequence ID" value="NZ_CP020946.1"/>
</dbReference>
<evidence type="ECO:0000256" key="1">
    <source>
        <dbReference type="SAM" id="SignalP"/>
    </source>
</evidence>
<accession>A0A1Z3NB64</accession>
<protein>
    <recommendedName>
        <fullName evidence="4">Lipoprotein</fullName>
    </recommendedName>
</protein>
<organism evidence="2 3">
    <name type="scientific">Bdellovibrio bacteriovorus</name>
    <dbReference type="NCBI Taxonomy" id="959"/>
    <lineage>
        <taxon>Bacteria</taxon>
        <taxon>Pseudomonadati</taxon>
        <taxon>Bdellovibrionota</taxon>
        <taxon>Bdellovibrionia</taxon>
        <taxon>Bdellovibrionales</taxon>
        <taxon>Pseudobdellovibrionaceae</taxon>
        <taxon>Bdellovibrio</taxon>
    </lineage>
</organism>
<feature type="chain" id="PRO_5013051731" description="Lipoprotein" evidence="1">
    <location>
        <begin position="24"/>
        <end position="243"/>
    </location>
</feature>
<reference evidence="2 3" key="1">
    <citation type="submission" date="2017-04" db="EMBL/GenBank/DDBJ databases">
        <title>Whole genome sequence of Bdellovibrio bacteriovorus strain SSB218315.</title>
        <authorList>
            <person name="Oyedara O."/>
            <person name="Rodriguez-Perez M.A."/>
        </authorList>
    </citation>
    <scope>NUCLEOTIDE SEQUENCE [LARGE SCALE GENOMIC DNA]</scope>
    <source>
        <strain evidence="2 3">SSB218315</strain>
    </source>
</reference>
<gene>
    <name evidence="2" type="ORF">B9G79_14620</name>
</gene>
<dbReference type="AlphaFoldDB" id="A0A1Z3NB64"/>
<evidence type="ECO:0000313" key="2">
    <source>
        <dbReference type="EMBL" id="ASD64710.1"/>
    </source>
</evidence>
<dbReference type="Proteomes" id="UP000197003">
    <property type="component" value="Chromosome"/>
</dbReference>
<sequence length="243" mass="25837">MISSLIQKTVLLAATVLTLAACSQEGLIKGAALSSKITQGDVYVSLKTQVDSNNLQIMSVQLPIYNPENPVEMLGMLNVSSLVPGITDIDLVLNFSRVTKIPALQAEKGLPNGTLFPVMGVKAEEWYSIPLSDSRVSKLYLNLDLQAPKVVLGYALGTDSLSAGIVANLFTGFSAQGVTGYGGVYSGLLPGQSGVAVFADVSSILKSSAPGVVFVDRTSKSRQNKVAEKLMQLNQRKSFLRVR</sequence>
<dbReference type="OrthoDB" id="9342565at2"/>
<feature type="signal peptide" evidence="1">
    <location>
        <begin position="1"/>
        <end position="23"/>
    </location>
</feature>
<keyword evidence="1" id="KW-0732">Signal</keyword>